<name>A0AAN7KC24_9MYRT</name>
<reference evidence="2 3" key="1">
    <citation type="journal article" date="2023" name="Hortic Res">
        <title>Pangenome of water caltrop reveals structural variations and asymmetric subgenome divergence after allopolyploidization.</title>
        <authorList>
            <person name="Zhang X."/>
            <person name="Chen Y."/>
            <person name="Wang L."/>
            <person name="Yuan Y."/>
            <person name="Fang M."/>
            <person name="Shi L."/>
            <person name="Lu R."/>
            <person name="Comes H.P."/>
            <person name="Ma Y."/>
            <person name="Chen Y."/>
            <person name="Huang G."/>
            <person name="Zhou Y."/>
            <person name="Zheng Z."/>
            <person name="Qiu Y."/>
        </authorList>
    </citation>
    <scope>NUCLEOTIDE SEQUENCE [LARGE SCALE GENOMIC DNA]</scope>
    <source>
        <tissue evidence="2">Roots</tissue>
    </source>
</reference>
<dbReference type="EMBL" id="JAXIOK010000010">
    <property type="protein sequence ID" value="KAK4760345.1"/>
    <property type="molecule type" value="Genomic_DNA"/>
</dbReference>
<evidence type="ECO:0000313" key="2">
    <source>
        <dbReference type="EMBL" id="KAK4760345.1"/>
    </source>
</evidence>
<feature type="compositionally biased region" description="Basic and acidic residues" evidence="1">
    <location>
        <begin position="51"/>
        <end position="84"/>
    </location>
</feature>
<proteinExistence type="predicted"/>
<sequence length="115" mass="12854">MLGAIKLQGQADHVESEKLNEVPIFKPREQVSEDGEAAATAEEIMTEDESTASRDAKQNLDRDPSKEKDMLLFKEEKVGADDTPKSTQAPNDTLVGDVGLVRRDFHTGYYHDLRH</sequence>
<feature type="region of interest" description="Disordered" evidence="1">
    <location>
        <begin position="26"/>
        <end position="94"/>
    </location>
</feature>
<gene>
    <name evidence="2" type="ORF">SAY87_005238</name>
</gene>
<protein>
    <submittedName>
        <fullName evidence="2">Uncharacterized protein</fullName>
    </submittedName>
</protein>
<evidence type="ECO:0000256" key="1">
    <source>
        <dbReference type="SAM" id="MobiDB-lite"/>
    </source>
</evidence>
<keyword evidence="3" id="KW-1185">Reference proteome</keyword>
<dbReference type="AlphaFoldDB" id="A0AAN7KC24"/>
<accession>A0AAN7KC24</accession>
<comment type="caution">
    <text evidence="2">The sequence shown here is derived from an EMBL/GenBank/DDBJ whole genome shotgun (WGS) entry which is preliminary data.</text>
</comment>
<dbReference type="Proteomes" id="UP001345219">
    <property type="component" value="Chromosome 5"/>
</dbReference>
<organism evidence="2 3">
    <name type="scientific">Trapa incisa</name>
    <dbReference type="NCBI Taxonomy" id="236973"/>
    <lineage>
        <taxon>Eukaryota</taxon>
        <taxon>Viridiplantae</taxon>
        <taxon>Streptophyta</taxon>
        <taxon>Embryophyta</taxon>
        <taxon>Tracheophyta</taxon>
        <taxon>Spermatophyta</taxon>
        <taxon>Magnoliopsida</taxon>
        <taxon>eudicotyledons</taxon>
        <taxon>Gunneridae</taxon>
        <taxon>Pentapetalae</taxon>
        <taxon>rosids</taxon>
        <taxon>malvids</taxon>
        <taxon>Myrtales</taxon>
        <taxon>Lythraceae</taxon>
        <taxon>Trapa</taxon>
    </lineage>
</organism>
<evidence type="ECO:0000313" key="3">
    <source>
        <dbReference type="Proteomes" id="UP001345219"/>
    </source>
</evidence>